<dbReference type="GO" id="GO:0005634">
    <property type="term" value="C:nucleus"/>
    <property type="evidence" value="ECO:0007669"/>
    <property type="project" value="TreeGrafter"/>
</dbReference>
<evidence type="ECO:0000256" key="1">
    <source>
        <dbReference type="ARBA" id="ARBA00022723"/>
    </source>
</evidence>
<evidence type="ECO:0000256" key="5">
    <source>
        <dbReference type="SAM" id="MobiDB-lite"/>
    </source>
</evidence>
<accession>A0A4P9Z652</accession>
<protein>
    <submittedName>
        <fullName evidence="7">Programmed cell death protein 2</fullName>
    </submittedName>
</protein>
<evidence type="ECO:0000256" key="3">
    <source>
        <dbReference type="ARBA" id="ARBA00022833"/>
    </source>
</evidence>
<keyword evidence="2 4" id="KW-0863">Zinc-finger</keyword>
<name>A0A4P9Z652_9FUNG</name>
<organism evidence="7 8">
    <name type="scientific">Syncephalis pseudoplumigaleata</name>
    <dbReference type="NCBI Taxonomy" id="1712513"/>
    <lineage>
        <taxon>Eukaryota</taxon>
        <taxon>Fungi</taxon>
        <taxon>Fungi incertae sedis</taxon>
        <taxon>Zoopagomycota</taxon>
        <taxon>Zoopagomycotina</taxon>
        <taxon>Zoopagomycetes</taxon>
        <taxon>Zoopagales</taxon>
        <taxon>Piptocephalidaceae</taxon>
        <taxon>Syncephalis</taxon>
    </lineage>
</organism>
<dbReference type="AlphaFoldDB" id="A0A4P9Z652"/>
<dbReference type="GO" id="GO:0008270">
    <property type="term" value="F:zinc ion binding"/>
    <property type="evidence" value="ECO:0007669"/>
    <property type="project" value="UniProtKB-KW"/>
</dbReference>
<evidence type="ECO:0000259" key="6">
    <source>
        <dbReference type="PROSITE" id="PS50865"/>
    </source>
</evidence>
<keyword evidence="8" id="KW-1185">Reference proteome</keyword>
<evidence type="ECO:0000313" key="7">
    <source>
        <dbReference type="EMBL" id="RKP28117.1"/>
    </source>
</evidence>
<dbReference type="PANTHER" id="PTHR12298:SF4">
    <property type="entry name" value="PROGRAMMED CELL DEATH PROTEIN 2"/>
    <property type="match status" value="1"/>
</dbReference>
<reference evidence="8" key="1">
    <citation type="journal article" date="2018" name="Nat. Microbiol.">
        <title>Leveraging single-cell genomics to expand the fungal tree of life.</title>
        <authorList>
            <person name="Ahrendt S.R."/>
            <person name="Quandt C.A."/>
            <person name="Ciobanu D."/>
            <person name="Clum A."/>
            <person name="Salamov A."/>
            <person name="Andreopoulos B."/>
            <person name="Cheng J.F."/>
            <person name="Woyke T."/>
            <person name="Pelin A."/>
            <person name="Henrissat B."/>
            <person name="Reynolds N.K."/>
            <person name="Benny G.L."/>
            <person name="Smith M.E."/>
            <person name="James T.Y."/>
            <person name="Grigoriev I.V."/>
        </authorList>
    </citation>
    <scope>NUCLEOTIDE SEQUENCE [LARGE SCALE GENOMIC DNA]</scope>
    <source>
        <strain evidence="8">Benny S71-1</strain>
    </source>
</reference>
<dbReference type="PROSITE" id="PS01360">
    <property type="entry name" value="ZF_MYND_1"/>
    <property type="match status" value="1"/>
</dbReference>
<feature type="domain" description="MYND-type" evidence="6">
    <location>
        <begin position="177"/>
        <end position="215"/>
    </location>
</feature>
<dbReference type="EMBL" id="KZ989117">
    <property type="protein sequence ID" value="RKP28117.1"/>
    <property type="molecule type" value="Genomic_DNA"/>
</dbReference>
<dbReference type="Pfam" id="PF01753">
    <property type="entry name" value="zf-MYND"/>
    <property type="match status" value="1"/>
</dbReference>
<evidence type="ECO:0000256" key="2">
    <source>
        <dbReference type="ARBA" id="ARBA00022771"/>
    </source>
</evidence>
<dbReference type="OrthoDB" id="443682at2759"/>
<keyword evidence="1" id="KW-0479">Metal-binding</keyword>
<sequence>MDNAQEKQQQQPNATRRSSVSSEDSVSVDGAVTGEFTDRSGDDAAAVVQLGFAEQVEEDERDEAFGHEAFPSKIGGRPTWLNPTKPLPAERVLCGVCKDPMTFLLQLYAPEDQPAEAFHRTIYMYCCPKGACHQASWRDCFRVLRSQLPRDNPDDEEEEEEDDAPIWQLSCTPGVVCAVCGLHGSKQCSRCRGVFYCSRTHQILDWTVGGHREACGKASILPEMAASMAARRDRCLFAEREIVSEPEGEGEQAVRTDALEIPHRMAETYAKQDKEALEEEYEDTEVHVDDAFLAFQQRIARYPDQVIRYARVDYTKQPSRPLWVSDLGLPSMAEDITPCSYCGAERTFEFQVLPQMLNFLRIDHAATDALDWGTLVVYTCTRNCHVPDESYMDELVWRQEFSRDGLQDRIAPSPAAAS</sequence>
<dbReference type="PROSITE" id="PS50865">
    <property type="entry name" value="ZF_MYND_2"/>
    <property type="match status" value="1"/>
</dbReference>
<evidence type="ECO:0000313" key="8">
    <source>
        <dbReference type="Proteomes" id="UP000278143"/>
    </source>
</evidence>
<dbReference type="SUPFAM" id="SSF144232">
    <property type="entry name" value="HIT/MYND zinc finger-like"/>
    <property type="match status" value="1"/>
</dbReference>
<feature type="compositionally biased region" description="Polar residues" evidence="5">
    <location>
        <begin position="1"/>
        <end position="17"/>
    </location>
</feature>
<feature type="compositionally biased region" description="Low complexity" evidence="5">
    <location>
        <begin position="18"/>
        <end position="29"/>
    </location>
</feature>
<evidence type="ECO:0000256" key="4">
    <source>
        <dbReference type="PROSITE-ProRule" id="PRU00134"/>
    </source>
</evidence>
<feature type="region of interest" description="Disordered" evidence="5">
    <location>
        <begin position="1"/>
        <end position="40"/>
    </location>
</feature>
<proteinExistence type="predicted"/>
<dbReference type="Proteomes" id="UP000278143">
    <property type="component" value="Unassembled WGS sequence"/>
</dbReference>
<dbReference type="PANTHER" id="PTHR12298">
    <property type="entry name" value="PCDC2 PROGRAMMED CELL DEATH PROTEIN 2 -RELATED"/>
    <property type="match status" value="1"/>
</dbReference>
<dbReference type="Gene3D" id="6.10.140.2220">
    <property type="match status" value="1"/>
</dbReference>
<gene>
    <name evidence="7" type="ORF">SYNPS1DRAFT_11688</name>
</gene>
<dbReference type="Pfam" id="PF04194">
    <property type="entry name" value="PDCD2_C"/>
    <property type="match status" value="1"/>
</dbReference>
<dbReference type="InterPro" id="IPR002893">
    <property type="entry name" value="Znf_MYND"/>
</dbReference>
<dbReference type="GO" id="GO:0005737">
    <property type="term" value="C:cytoplasm"/>
    <property type="evidence" value="ECO:0007669"/>
    <property type="project" value="InterPro"/>
</dbReference>
<dbReference type="InterPro" id="IPR007320">
    <property type="entry name" value="PDCD2_C"/>
</dbReference>
<keyword evidence="3" id="KW-0862">Zinc</keyword>